<dbReference type="EMBL" id="JAJJMA010285726">
    <property type="protein sequence ID" value="MCL7046781.1"/>
    <property type="molecule type" value="Genomic_DNA"/>
</dbReference>
<dbReference type="InterPro" id="IPR036527">
    <property type="entry name" value="SCP2_sterol-bd_dom_sf"/>
</dbReference>
<organism evidence="2 3">
    <name type="scientific">Papaver nudicaule</name>
    <name type="common">Iceland poppy</name>
    <dbReference type="NCBI Taxonomy" id="74823"/>
    <lineage>
        <taxon>Eukaryota</taxon>
        <taxon>Viridiplantae</taxon>
        <taxon>Streptophyta</taxon>
        <taxon>Embryophyta</taxon>
        <taxon>Tracheophyta</taxon>
        <taxon>Spermatophyta</taxon>
        <taxon>Magnoliopsida</taxon>
        <taxon>Ranunculales</taxon>
        <taxon>Papaveraceae</taxon>
        <taxon>Papaveroideae</taxon>
        <taxon>Papaver</taxon>
    </lineage>
</organism>
<sequence length="131" mass="15347">MACFSQRPHKCINTLLFLLLLFLFFQFYHVLASKEKKKRKKLILANNSQNSWQLQPLKSAALLDQMKLHLATDAGKDLVKKIGLVYQINIGPKKMGIDEEIFVVDLRKEKLLKNTLYTSSKYKFTIFFLFF</sequence>
<keyword evidence="1" id="KW-0732">Signal</keyword>
<reference evidence="2" key="1">
    <citation type="submission" date="2022-03" db="EMBL/GenBank/DDBJ databases">
        <title>A functionally conserved STORR gene fusion in Papaver species that diverged 16.8 million years ago.</title>
        <authorList>
            <person name="Catania T."/>
        </authorList>
    </citation>
    <scope>NUCLEOTIDE SEQUENCE</scope>
    <source>
        <strain evidence="2">S-191538</strain>
    </source>
</reference>
<name>A0AA41VSQ4_PAPNU</name>
<accession>A0AA41VSQ4</accession>
<dbReference type="Proteomes" id="UP001177140">
    <property type="component" value="Unassembled WGS sequence"/>
</dbReference>
<evidence type="ECO:0000313" key="2">
    <source>
        <dbReference type="EMBL" id="MCL7046781.1"/>
    </source>
</evidence>
<dbReference type="PANTHER" id="PTHR10094:SF25">
    <property type="entry name" value="SCP2 STEROL-BINDING DOMAIN-CONTAINING PROTEIN 1"/>
    <property type="match status" value="1"/>
</dbReference>
<dbReference type="PANTHER" id="PTHR10094">
    <property type="entry name" value="STEROL CARRIER PROTEIN 2 SCP-2 FAMILY PROTEIN"/>
    <property type="match status" value="1"/>
</dbReference>
<comment type="caution">
    <text evidence="2">The sequence shown here is derived from an EMBL/GenBank/DDBJ whole genome shotgun (WGS) entry which is preliminary data.</text>
</comment>
<keyword evidence="3" id="KW-1185">Reference proteome</keyword>
<dbReference type="SUPFAM" id="SSF55718">
    <property type="entry name" value="SCP-like"/>
    <property type="match status" value="1"/>
</dbReference>
<evidence type="ECO:0000313" key="3">
    <source>
        <dbReference type="Proteomes" id="UP001177140"/>
    </source>
</evidence>
<feature type="signal peptide" evidence="1">
    <location>
        <begin position="1"/>
        <end position="32"/>
    </location>
</feature>
<evidence type="ECO:0000256" key="1">
    <source>
        <dbReference type="SAM" id="SignalP"/>
    </source>
</evidence>
<dbReference type="AlphaFoldDB" id="A0AA41VSQ4"/>
<feature type="chain" id="PRO_5041360329" evidence="1">
    <location>
        <begin position="33"/>
        <end position="131"/>
    </location>
</feature>
<gene>
    <name evidence="2" type="ORF">MKW94_010832</name>
</gene>
<protein>
    <submittedName>
        <fullName evidence="2">Uncharacterized protein</fullName>
    </submittedName>
</protein>
<dbReference type="Gene3D" id="3.30.1050.10">
    <property type="entry name" value="SCP2 sterol-binding domain"/>
    <property type="match status" value="1"/>
</dbReference>
<proteinExistence type="predicted"/>
<dbReference type="GO" id="GO:0005829">
    <property type="term" value="C:cytosol"/>
    <property type="evidence" value="ECO:0007669"/>
    <property type="project" value="TreeGrafter"/>
</dbReference>